<dbReference type="Gene3D" id="2.70.170.10">
    <property type="entry name" value="Neurotransmitter-gated ion-channel ligand-binding domain"/>
    <property type="match status" value="2"/>
</dbReference>
<dbReference type="Pfam" id="PF02932">
    <property type="entry name" value="Neur_chan_memb"/>
    <property type="match status" value="3"/>
</dbReference>
<proteinExistence type="inferred from homology"/>
<evidence type="ECO:0000256" key="12">
    <source>
        <dbReference type="ARBA" id="ARBA00023180"/>
    </source>
</evidence>
<feature type="domain" description="Neurotransmitter-gated ion-channel ligand-binding" evidence="20">
    <location>
        <begin position="481"/>
        <end position="666"/>
    </location>
</feature>
<evidence type="ECO:0000256" key="1">
    <source>
        <dbReference type="ARBA" id="ARBA00003328"/>
    </source>
</evidence>
<comment type="similarity">
    <text evidence="19">Belongs to the ligand-gated ion channel (TC 1.A.9) family.</text>
</comment>
<dbReference type="InterPro" id="IPR038050">
    <property type="entry name" value="Neuro_actylchol_rec"/>
</dbReference>
<evidence type="ECO:0000256" key="5">
    <source>
        <dbReference type="ARBA" id="ARBA00022729"/>
    </source>
</evidence>
<gene>
    <name evidence="22" type="ORF">UY3_15413</name>
</gene>
<evidence type="ECO:0000256" key="8">
    <source>
        <dbReference type="ARBA" id="ARBA00023065"/>
    </source>
</evidence>
<evidence type="ECO:0000256" key="17">
    <source>
        <dbReference type="ARBA" id="ARBA00034430"/>
    </source>
</evidence>
<dbReference type="STRING" id="8469.M7AS77"/>
<dbReference type="SUPFAM" id="SSF63712">
    <property type="entry name" value="Nicotinic receptor ligand binding domain-like"/>
    <property type="match status" value="2"/>
</dbReference>
<feature type="transmembrane region" description="Helical" evidence="19">
    <location>
        <begin position="223"/>
        <end position="248"/>
    </location>
</feature>
<dbReference type="FunFam" id="1.20.58.390:FF:000038">
    <property type="entry name" value="Acetylcholine receptor subunit beta-like 1"/>
    <property type="match status" value="1"/>
</dbReference>
<dbReference type="PRINTS" id="PR00252">
    <property type="entry name" value="NRIONCHANNEL"/>
</dbReference>
<keyword evidence="11 22" id="KW-0675">Receptor</keyword>
<dbReference type="Pfam" id="PF02931">
    <property type="entry name" value="Neur_chan_LBD"/>
    <property type="match status" value="2"/>
</dbReference>
<keyword evidence="9 19" id="KW-0472">Membrane</keyword>
<dbReference type="InterPro" id="IPR006202">
    <property type="entry name" value="Neur_chan_lig-bd"/>
</dbReference>
<keyword evidence="7" id="KW-0770">Synapse</keyword>
<keyword evidence="6 19" id="KW-1133">Transmembrane helix</keyword>
<comment type="function">
    <text evidence="1">After binding acetylcholine, the AChR responds by an extensive change in conformation that affects all subunits and leads to opening of an ion-conducting channel across the plasma membrane.</text>
</comment>
<dbReference type="PRINTS" id="PR00254">
    <property type="entry name" value="NICOTINICR"/>
</dbReference>
<evidence type="ECO:0000256" key="7">
    <source>
        <dbReference type="ARBA" id="ARBA00023018"/>
    </source>
</evidence>
<protein>
    <submittedName>
        <fullName evidence="22">Acetylcholine receptor subunit delta</fullName>
    </submittedName>
</protein>
<evidence type="ECO:0000256" key="11">
    <source>
        <dbReference type="ARBA" id="ARBA00023170"/>
    </source>
</evidence>
<feature type="domain" description="Neurotransmitter-gated ion-channel transmembrane" evidence="21">
    <location>
        <begin position="785"/>
        <end position="854"/>
    </location>
</feature>
<dbReference type="InterPro" id="IPR006029">
    <property type="entry name" value="Neurotrans-gated_channel_TM"/>
</dbReference>
<feature type="transmembrane region" description="Helical" evidence="19">
    <location>
        <begin position="288"/>
        <end position="311"/>
    </location>
</feature>
<comment type="catalytic activity">
    <reaction evidence="17">
        <text>K(+)(in) = K(+)(out)</text>
        <dbReference type="Rhea" id="RHEA:29463"/>
        <dbReference type="ChEBI" id="CHEBI:29103"/>
    </reaction>
</comment>
<keyword evidence="14" id="KW-1071">Ligand-gated ion channel</keyword>
<dbReference type="Proteomes" id="UP000031443">
    <property type="component" value="Unassembled WGS sequence"/>
</dbReference>
<keyword evidence="8 19" id="KW-0406">Ion transport</keyword>
<evidence type="ECO:0000256" key="10">
    <source>
        <dbReference type="ARBA" id="ARBA00023157"/>
    </source>
</evidence>
<dbReference type="GO" id="GO:0045211">
    <property type="term" value="C:postsynaptic membrane"/>
    <property type="evidence" value="ECO:0007669"/>
    <property type="project" value="UniProtKB-SubCell"/>
</dbReference>
<dbReference type="GO" id="GO:0004888">
    <property type="term" value="F:transmembrane signaling receptor activity"/>
    <property type="evidence" value="ECO:0007669"/>
    <property type="project" value="InterPro"/>
</dbReference>
<keyword evidence="3" id="KW-1003">Cell membrane</keyword>
<dbReference type="InterPro" id="IPR036734">
    <property type="entry name" value="Neur_chan_lig-bd_sf"/>
</dbReference>
<evidence type="ECO:0000256" key="4">
    <source>
        <dbReference type="ARBA" id="ARBA00022692"/>
    </source>
</evidence>
<evidence type="ECO:0000256" key="16">
    <source>
        <dbReference type="ARBA" id="ARBA00034104"/>
    </source>
</evidence>
<evidence type="ECO:0000256" key="18">
    <source>
        <dbReference type="ARBA" id="ARBA00036239"/>
    </source>
</evidence>
<dbReference type="EMBL" id="KB569558">
    <property type="protein sequence ID" value="EMP27509.1"/>
    <property type="molecule type" value="Genomic_DNA"/>
</dbReference>
<sequence length="876" mass="99830">MNYLFVEKGYNKELRPVTSRDESVNVDLGLTLSNLVSLKEADETLTTSVWLDHSWTDYRLQWNKSEFGGLKILRLPPDMLWLPEIVLENNNDGLFQIAYYCNVLIYDSGFVYWLPPAIFHSPCPINVNFFPFDWQNCSLKFSSLRYNAKEITMNLKQEPDPDRTLNKSYLVEWITIDLEAFTENDEWEIIHKPARKNIDRSVSPESSKYQDITFYLIIKRKPLFYVINIVLPCILIAFMAIFVFYLPAESGEKMTLAISVLLAQSVFLLLISQRLPATSLAIPLIGKYLLFIMLLVTAVVGTCVIVLNIHFRTPSTHVMSSWIKEWAYRAESEPGPRASLLIRRSSSVGYMAKAEEYFAVKSRSELMFEKQSERHGLASRVTPSRPRPLGMADIQEQLYSEVKPAIDGANFIIKHTRDKNDYNEMRASVSLCAWYCHTLSVNGNEGWQNVTGPLMLEGLPCVPALLLVRESDLAVLCRNQEEKLLNDLMTNYNRNLRPAQREGDIINVTLKLTLTNLISLNEREETLTTNIWIEMKWCDYRLQWDPDEYDNIQILRVPSTEVWLPDIVLESNIDGVFEITLYCNTLLDSKGCLLWMPPAIYRTSCAIFVTYFPFDWQNCSMVFQSQPYSANEINLLLTVEDGQTIEWIVIDPEAFTAGGQKCTVSINVLLAQTVFLFLIAQKVPETSDAMPLIGNSLGLMVKADEYMLWKARTELIFEKQKERAGLMKAVLEKIGKGLENGCSQDLCHSLVQAGPEIRACVDACNHIAKTLQEQNDFDNDSRMEKQISDKAGKGTAGPEVRARVAASNHIAKTLQEQNDFDNENEEWILVGRVIDRVCFLVMASLFVLGTVSIFLMAHFNQAPAVPFPGDPKRYLP</sequence>
<keyword evidence="10" id="KW-1015">Disulfide bond</keyword>
<keyword evidence="23" id="KW-1185">Reference proteome</keyword>
<feature type="domain" description="Neurotransmitter-gated ion-channel transmembrane" evidence="21">
    <location>
        <begin position="229"/>
        <end position="428"/>
    </location>
</feature>
<feature type="transmembrane region" description="Helical" evidence="19">
    <location>
        <begin position="837"/>
        <end position="859"/>
    </location>
</feature>
<evidence type="ECO:0000256" key="2">
    <source>
        <dbReference type="ARBA" id="ARBA00022448"/>
    </source>
</evidence>
<evidence type="ECO:0000313" key="23">
    <source>
        <dbReference type="Proteomes" id="UP000031443"/>
    </source>
</evidence>
<dbReference type="InterPro" id="IPR036719">
    <property type="entry name" value="Neuro-gated_channel_TM_sf"/>
</dbReference>
<dbReference type="FunFam" id="2.70.170.10:FF:000012">
    <property type="entry name" value="Nicotinic acetylcholine receptor subunit gamma"/>
    <property type="match status" value="2"/>
</dbReference>
<dbReference type="InterPro" id="IPR002394">
    <property type="entry name" value="Nicotinic_acetylcholine_rcpt"/>
</dbReference>
<dbReference type="CDD" id="cd19064">
    <property type="entry name" value="LGIC_TM_nAChR"/>
    <property type="match status" value="1"/>
</dbReference>
<evidence type="ECO:0000256" key="13">
    <source>
        <dbReference type="ARBA" id="ARBA00023257"/>
    </source>
</evidence>
<keyword evidence="5" id="KW-0732">Signal</keyword>
<organism evidence="22 23">
    <name type="scientific">Chelonia mydas</name>
    <name type="common">Green sea-turtle</name>
    <name type="synonym">Chelonia agassizi</name>
    <dbReference type="NCBI Taxonomy" id="8469"/>
    <lineage>
        <taxon>Eukaryota</taxon>
        <taxon>Metazoa</taxon>
        <taxon>Chordata</taxon>
        <taxon>Craniata</taxon>
        <taxon>Vertebrata</taxon>
        <taxon>Euteleostomi</taxon>
        <taxon>Archelosauria</taxon>
        <taxon>Testudinata</taxon>
        <taxon>Testudines</taxon>
        <taxon>Cryptodira</taxon>
        <taxon>Durocryptodira</taxon>
        <taxon>Americhelydia</taxon>
        <taxon>Chelonioidea</taxon>
        <taxon>Cheloniidae</taxon>
        <taxon>Chelonia</taxon>
    </lineage>
</organism>
<keyword evidence="4 19" id="KW-0812">Transmembrane</keyword>
<comment type="subcellular location">
    <subcellularLocation>
        <location evidence="16">Postsynaptic cell membrane</location>
        <topology evidence="16">Multi-pass membrane protein</topology>
    </subcellularLocation>
</comment>
<accession>M7AS77</accession>
<dbReference type="GO" id="GO:0022848">
    <property type="term" value="F:acetylcholine-gated monoatomic cation-selective channel activity"/>
    <property type="evidence" value="ECO:0007669"/>
    <property type="project" value="InterPro"/>
</dbReference>
<dbReference type="PROSITE" id="PS00236">
    <property type="entry name" value="NEUROTR_ION_CHANNEL"/>
    <property type="match status" value="2"/>
</dbReference>
<comment type="catalytic activity">
    <reaction evidence="18">
        <text>Na(+)(in) = Na(+)(out)</text>
        <dbReference type="Rhea" id="RHEA:34963"/>
        <dbReference type="ChEBI" id="CHEBI:29101"/>
    </reaction>
</comment>
<keyword evidence="13" id="KW-0628">Postsynaptic cell membrane</keyword>
<dbReference type="AlphaFoldDB" id="M7AS77"/>
<evidence type="ECO:0000313" key="22">
    <source>
        <dbReference type="EMBL" id="EMP27509.1"/>
    </source>
</evidence>
<keyword evidence="15 19" id="KW-0407">Ion channel</keyword>
<dbReference type="InterPro" id="IPR006201">
    <property type="entry name" value="Neur_channel"/>
</dbReference>
<feature type="domain" description="Neurotransmitter-gated ion-channel transmembrane" evidence="21">
    <location>
        <begin position="697"/>
        <end position="781"/>
    </location>
</feature>
<evidence type="ECO:0000256" key="3">
    <source>
        <dbReference type="ARBA" id="ARBA00022475"/>
    </source>
</evidence>
<feature type="transmembrane region" description="Helical" evidence="19">
    <location>
        <begin position="254"/>
        <end position="276"/>
    </location>
</feature>
<evidence type="ECO:0000259" key="20">
    <source>
        <dbReference type="Pfam" id="PF02931"/>
    </source>
</evidence>
<evidence type="ECO:0000256" key="9">
    <source>
        <dbReference type="ARBA" id="ARBA00023136"/>
    </source>
</evidence>
<name>M7AS77_CHEMY</name>
<dbReference type="SUPFAM" id="SSF90112">
    <property type="entry name" value="Neurotransmitter-gated ion-channel transmembrane pore"/>
    <property type="match status" value="2"/>
</dbReference>
<dbReference type="Gene3D" id="1.20.58.390">
    <property type="entry name" value="Neurotransmitter-gated ion-channel transmembrane domain"/>
    <property type="match status" value="2"/>
</dbReference>
<evidence type="ECO:0000256" key="15">
    <source>
        <dbReference type="ARBA" id="ARBA00023303"/>
    </source>
</evidence>
<keyword evidence="2 19" id="KW-0813">Transport</keyword>
<keyword evidence="12" id="KW-0325">Glycoprotein</keyword>
<dbReference type="InterPro" id="IPR018000">
    <property type="entry name" value="Neurotransmitter_ion_chnl_CS"/>
</dbReference>
<feature type="domain" description="Neurotransmitter-gated ion-channel ligand-binding" evidence="20">
    <location>
        <begin position="8"/>
        <end position="222"/>
    </location>
</feature>
<reference evidence="23" key="1">
    <citation type="journal article" date="2013" name="Nat. Genet.">
        <title>The draft genomes of soft-shell turtle and green sea turtle yield insights into the development and evolution of the turtle-specific body plan.</title>
        <authorList>
            <person name="Wang Z."/>
            <person name="Pascual-Anaya J."/>
            <person name="Zadissa A."/>
            <person name="Li W."/>
            <person name="Niimura Y."/>
            <person name="Huang Z."/>
            <person name="Li C."/>
            <person name="White S."/>
            <person name="Xiong Z."/>
            <person name="Fang D."/>
            <person name="Wang B."/>
            <person name="Ming Y."/>
            <person name="Chen Y."/>
            <person name="Zheng Y."/>
            <person name="Kuraku S."/>
            <person name="Pignatelli M."/>
            <person name="Herrero J."/>
            <person name="Beal K."/>
            <person name="Nozawa M."/>
            <person name="Li Q."/>
            <person name="Wang J."/>
            <person name="Zhang H."/>
            <person name="Yu L."/>
            <person name="Shigenobu S."/>
            <person name="Wang J."/>
            <person name="Liu J."/>
            <person name="Flicek P."/>
            <person name="Searle S."/>
            <person name="Wang J."/>
            <person name="Kuratani S."/>
            <person name="Yin Y."/>
            <person name="Aken B."/>
            <person name="Zhang G."/>
            <person name="Irie N."/>
        </authorList>
    </citation>
    <scope>NUCLEOTIDE SEQUENCE [LARGE SCALE GENOMIC DNA]</scope>
</reference>
<dbReference type="PANTHER" id="PTHR18945">
    <property type="entry name" value="NEUROTRANSMITTER GATED ION CHANNEL"/>
    <property type="match status" value="1"/>
</dbReference>
<evidence type="ECO:0000256" key="14">
    <source>
        <dbReference type="ARBA" id="ARBA00023286"/>
    </source>
</evidence>
<evidence type="ECO:0000259" key="21">
    <source>
        <dbReference type="Pfam" id="PF02932"/>
    </source>
</evidence>
<evidence type="ECO:0000256" key="19">
    <source>
        <dbReference type="RuleBase" id="RU000687"/>
    </source>
</evidence>
<evidence type="ECO:0000256" key="6">
    <source>
        <dbReference type="ARBA" id="ARBA00022989"/>
    </source>
</evidence>